<keyword evidence="3" id="KW-1185">Reference proteome</keyword>
<dbReference type="Pfam" id="PF11231">
    <property type="entry name" value="DUF3034"/>
    <property type="match status" value="1"/>
</dbReference>
<proteinExistence type="predicted"/>
<dbReference type="InterPro" id="IPR021393">
    <property type="entry name" value="DUF3034"/>
</dbReference>
<feature type="chain" id="PRO_5046634079" evidence="1">
    <location>
        <begin position="36"/>
        <end position="316"/>
    </location>
</feature>
<dbReference type="Proteomes" id="UP001595556">
    <property type="component" value="Unassembled WGS sequence"/>
</dbReference>
<accession>A0ABV7H4X0</accession>
<organism evidence="2 3">
    <name type="scientific">Piscinibacterium candidicorallinum</name>
    <dbReference type="NCBI Taxonomy" id="1793872"/>
    <lineage>
        <taxon>Bacteria</taxon>
        <taxon>Pseudomonadati</taxon>
        <taxon>Pseudomonadota</taxon>
        <taxon>Betaproteobacteria</taxon>
        <taxon>Burkholderiales</taxon>
        <taxon>Piscinibacterium</taxon>
    </lineage>
</organism>
<evidence type="ECO:0000313" key="2">
    <source>
        <dbReference type="EMBL" id="MFC3147601.1"/>
    </source>
</evidence>
<sequence>MTRHSRPGARKTLTLQLSASLALAMGLNLAQAAQAQTLPRPKSMEPDSGKLLATGGVTQVEGAGGGGLTPWALITSYGTEDSYGANAFYTVVRTQDYSLDSRGAAVGIADRFELSFANQRFEGSKAPLNNLVIRQDVVGAKLRVAGDAVYAQGSWLPQIAVGAQYKRNKGVAGLEALGVSKASDLGAKRNSDTDYYVSATKIVLDQSLLWNLTLRATRANQFGLLGFGGDKKDRYEVMPEASVAYLINRKLAAGVEYRAKPRNLGLDNEKDAYDAFVAWFPNRNVSVTAAYVNLGDITVLNPTRQKGWYLSAQVGF</sequence>
<dbReference type="RefSeq" id="WP_377302854.1">
    <property type="nucleotide sequence ID" value="NZ_CP180191.1"/>
</dbReference>
<gene>
    <name evidence="2" type="ORF">ACFOEN_08100</name>
</gene>
<evidence type="ECO:0000313" key="3">
    <source>
        <dbReference type="Proteomes" id="UP001595556"/>
    </source>
</evidence>
<name>A0ABV7H4X0_9BURK</name>
<feature type="signal peptide" evidence="1">
    <location>
        <begin position="1"/>
        <end position="35"/>
    </location>
</feature>
<keyword evidence="1" id="KW-0732">Signal</keyword>
<dbReference type="EMBL" id="JBHRTI010000004">
    <property type="protein sequence ID" value="MFC3147601.1"/>
    <property type="molecule type" value="Genomic_DNA"/>
</dbReference>
<reference evidence="3" key="1">
    <citation type="journal article" date="2019" name="Int. J. Syst. Evol. Microbiol.">
        <title>The Global Catalogue of Microorganisms (GCM) 10K type strain sequencing project: providing services to taxonomists for standard genome sequencing and annotation.</title>
        <authorList>
            <consortium name="The Broad Institute Genomics Platform"/>
            <consortium name="The Broad Institute Genome Sequencing Center for Infectious Disease"/>
            <person name="Wu L."/>
            <person name="Ma J."/>
        </authorList>
    </citation>
    <scope>NUCLEOTIDE SEQUENCE [LARGE SCALE GENOMIC DNA]</scope>
    <source>
        <strain evidence="3">KCTC 52168</strain>
    </source>
</reference>
<comment type="caution">
    <text evidence="2">The sequence shown here is derived from an EMBL/GenBank/DDBJ whole genome shotgun (WGS) entry which is preliminary data.</text>
</comment>
<evidence type="ECO:0000256" key="1">
    <source>
        <dbReference type="SAM" id="SignalP"/>
    </source>
</evidence>
<protein>
    <submittedName>
        <fullName evidence="2">DUF3034 family protein</fullName>
    </submittedName>
</protein>